<dbReference type="GO" id="GO:0006511">
    <property type="term" value="P:ubiquitin-dependent protein catabolic process"/>
    <property type="evidence" value="ECO:0007669"/>
    <property type="project" value="TreeGrafter"/>
</dbReference>
<sequence>MPLKYKDGSCVCTKKSKVEDLEKVIYLRFGDSSKWLQSQPLRCCPLPGLLYVDQREFAVTTVADDVIDTLGSDDATTCHIAVLRHSGSGATGLCHFDSCGTSQGVGDLVDRVSALSQDVDGRLELHIVGGFKDDDGSSEELSRKLLSEFHKLPVDVYLLTACISGLNNIVKNGVNHPILYGVGVSVKTGEIFPATFAYKGPDKQVRGLRHFIGDEKVINIYNHTDHRLRISPYSYRHTDFPHAAFFLQQSDQTIRQYLSTSPDVEPQHFAQQVKAAIAFFLSHPSSELVFPGGESRYFRMGQDGLWLPDKG</sequence>
<dbReference type="PANTHER" id="PTHR12498:SF0">
    <property type="entry name" value="PROTEIN N-TERMINAL ASPARAGINE AMIDOHYDROLASE"/>
    <property type="match status" value="1"/>
</dbReference>
<dbReference type="Proteomes" id="UP000887568">
    <property type="component" value="Unplaced"/>
</dbReference>
<accession>A0A914A788</accession>
<keyword evidence="2" id="KW-1185">Reference proteome</keyword>
<dbReference type="RefSeq" id="XP_038059319.1">
    <property type="nucleotide sequence ID" value="XM_038203391.1"/>
</dbReference>
<dbReference type="GeneID" id="119730471"/>
<evidence type="ECO:0000313" key="1">
    <source>
        <dbReference type="EnsemblMetazoa" id="XP_038059319.1"/>
    </source>
</evidence>
<dbReference type="GO" id="GO:0008418">
    <property type="term" value="F:protein-N-terminal asparagine amidohydrolase activity"/>
    <property type="evidence" value="ECO:0007669"/>
    <property type="project" value="InterPro"/>
</dbReference>
<evidence type="ECO:0000313" key="2">
    <source>
        <dbReference type="Proteomes" id="UP000887568"/>
    </source>
</evidence>
<dbReference type="EnsemblMetazoa" id="XM_038203391.1">
    <property type="protein sequence ID" value="XP_038059319.1"/>
    <property type="gene ID" value="LOC119730471"/>
</dbReference>
<dbReference type="AlphaFoldDB" id="A0A914A788"/>
<dbReference type="GO" id="GO:0005634">
    <property type="term" value="C:nucleus"/>
    <property type="evidence" value="ECO:0007669"/>
    <property type="project" value="TreeGrafter"/>
</dbReference>
<protein>
    <recommendedName>
        <fullName evidence="3">Protein N-terminal asparagine amidohydrolase</fullName>
    </recommendedName>
</protein>
<dbReference type="PANTHER" id="PTHR12498">
    <property type="entry name" value="N-TERMINAL ASPARAGINE AMIDOHYDROLASE"/>
    <property type="match status" value="1"/>
</dbReference>
<organism evidence="1 2">
    <name type="scientific">Patiria miniata</name>
    <name type="common">Bat star</name>
    <name type="synonym">Asterina miniata</name>
    <dbReference type="NCBI Taxonomy" id="46514"/>
    <lineage>
        <taxon>Eukaryota</taxon>
        <taxon>Metazoa</taxon>
        <taxon>Echinodermata</taxon>
        <taxon>Eleutherozoa</taxon>
        <taxon>Asterozoa</taxon>
        <taxon>Asteroidea</taxon>
        <taxon>Valvatacea</taxon>
        <taxon>Valvatida</taxon>
        <taxon>Asterinidae</taxon>
        <taxon>Patiria</taxon>
    </lineage>
</organism>
<reference evidence="1" key="1">
    <citation type="submission" date="2022-11" db="UniProtKB">
        <authorList>
            <consortium name="EnsemblMetazoa"/>
        </authorList>
    </citation>
    <scope>IDENTIFICATION</scope>
</reference>
<evidence type="ECO:0008006" key="3">
    <source>
        <dbReference type="Google" id="ProtNLM"/>
    </source>
</evidence>
<dbReference type="CTD" id="123803"/>
<proteinExistence type="predicted"/>
<dbReference type="OrthoDB" id="539995at2759"/>
<dbReference type="OMA" id="WRETFPM"/>
<dbReference type="Pfam" id="PF14736">
    <property type="entry name" value="N_Asn_amidohyd"/>
    <property type="match status" value="1"/>
</dbReference>
<name>A0A914A788_PATMI</name>
<dbReference type="InterPro" id="IPR026750">
    <property type="entry name" value="NTAN1"/>
</dbReference>